<dbReference type="Proteomes" id="UP000178726">
    <property type="component" value="Unassembled WGS sequence"/>
</dbReference>
<feature type="transmembrane region" description="Helical" evidence="1">
    <location>
        <begin position="6"/>
        <end position="25"/>
    </location>
</feature>
<dbReference type="CDD" id="cd07731">
    <property type="entry name" value="ComA-like_MBL-fold"/>
    <property type="match status" value="1"/>
</dbReference>
<gene>
    <name evidence="3" type="ORF">A3I29_01950</name>
</gene>
<dbReference type="Pfam" id="PF00753">
    <property type="entry name" value="Lactamase_B"/>
    <property type="match status" value="1"/>
</dbReference>
<evidence type="ECO:0000259" key="2">
    <source>
        <dbReference type="SMART" id="SM00849"/>
    </source>
</evidence>
<dbReference type="SUPFAM" id="SSF56281">
    <property type="entry name" value="Metallo-hydrolase/oxidoreductase"/>
    <property type="match status" value="1"/>
</dbReference>
<comment type="caution">
    <text evidence="3">The sequence shown here is derived from an EMBL/GenBank/DDBJ whole genome shotgun (WGS) entry which is preliminary data.</text>
</comment>
<name>A0A1F6N8R8_9BACT</name>
<dbReference type="Gene3D" id="3.60.15.10">
    <property type="entry name" value="Ribonuclease Z/Hydroxyacylglutathione hydrolase-like"/>
    <property type="match status" value="1"/>
</dbReference>
<proteinExistence type="predicted"/>
<dbReference type="InterPro" id="IPR036866">
    <property type="entry name" value="RibonucZ/Hydroxyglut_hydro"/>
</dbReference>
<keyword evidence="1" id="KW-0472">Membrane</keyword>
<keyword evidence="1" id="KW-0812">Transmembrane</keyword>
<dbReference type="PANTHER" id="PTHR30619">
    <property type="entry name" value="DNA INTERNALIZATION/COMPETENCE PROTEIN COMEC/REC2"/>
    <property type="match status" value="1"/>
</dbReference>
<dbReference type="AlphaFoldDB" id="A0A1F6N8R8"/>
<sequence>MIRRIILVAAIIVAGIGGGFFYYRFSSARLHVFKITFLDVGQGDSAFIQLGNGENMLVDCGADRTVLSGLGEALPFYYRTIDYLLISHFDLDHYGGCIDVLKRYKVKRLITNGEIKRSALSVAWQSAVDTEHMSAIIIERTSTLLFGDVRLEFLSPDRSLEIAAKDLESSNNHSMVFRLVGPRSYLFTGDIEERVERAIVRKYCHGASSTTVGCEALRSDILKLPHHGSDTSSSEAFLAAVNPSAIIISVGKNNSFGHPSRRVLKRLERLNVQVFRTDILGSIVIP</sequence>
<evidence type="ECO:0000313" key="4">
    <source>
        <dbReference type="Proteomes" id="UP000178726"/>
    </source>
</evidence>
<dbReference type="InterPro" id="IPR035681">
    <property type="entry name" value="ComA-like_MBL"/>
</dbReference>
<dbReference type="InterPro" id="IPR052159">
    <property type="entry name" value="Competence_DNA_uptake"/>
</dbReference>
<organism evidence="3 4">
    <name type="scientific">Candidatus Magasanikbacteria bacterium RIFCSPLOWO2_02_FULL_44_11</name>
    <dbReference type="NCBI Taxonomy" id="1798689"/>
    <lineage>
        <taxon>Bacteria</taxon>
        <taxon>Candidatus Magasanikiibacteriota</taxon>
    </lineage>
</organism>
<dbReference type="InterPro" id="IPR001279">
    <property type="entry name" value="Metallo-B-lactamas"/>
</dbReference>
<dbReference type="PANTHER" id="PTHR30619:SF1">
    <property type="entry name" value="RECOMBINATION PROTEIN 2"/>
    <property type="match status" value="1"/>
</dbReference>
<evidence type="ECO:0000256" key="1">
    <source>
        <dbReference type="SAM" id="Phobius"/>
    </source>
</evidence>
<keyword evidence="1" id="KW-1133">Transmembrane helix</keyword>
<evidence type="ECO:0000313" key="3">
    <source>
        <dbReference type="EMBL" id="OGH80365.1"/>
    </source>
</evidence>
<protein>
    <recommendedName>
        <fullName evidence="2">Metallo-beta-lactamase domain-containing protein</fullName>
    </recommendedName>
</protein>
<dbReference type="EMBL" id="MFQK01000052">
    <property type="protein sequence ID" value="OGH80365.1"/>
    <property type="molecule type" value="Genomic_DNA"/>
</dbReference>
<reference evidence="3 4" key="1">
    <citation type="journal article" date="2016" name="Nat. Commun.">
        <title>Thousands of microbial genomes shed light on interconnected biogeochemical processes in an aquifer system.</title>
        <authorList>
            <person name="Anantharaman K."/>
            <person name="Brown C.T."/>
            <person name="Hug L.A."/>
            <person name="Sharon I."/>
            <person name="Castelle C.J."/>
            <person name="Probst A.J."/>
            <person name="Thomas B.C."/>
            <person name="Singh A."/>
            <person name="Wilkins M.J."/>
            <person name="Karaoz U."/>
            <person name="Brodie E.L."/>
            <person name="Williams K.H."/>
            <person name="Hubbard S.S."/>
            <person name="Banfield J.F."/>
        </authorList>
    </citation>
    <scope>NUCLEOTIDE SEQUENCE [LARGE SCALE GENOMIC DNA]</scope>
</reference>
<accession>A0A1F6N8R8</accession>
<dbReference type="SMART" id="SM00849">
    <property type="entry name" value="Lactamase_B"/>
    <property type="match status" value="1"/>
</dbReference>
<feature type="domain" description="Metallo-beta-lactamase" evidence="2">
    <location>
        <begin position="42"/>
        <end position="252"/>
    </location>
</feature>
<dbReference type="STRING" id="1798689.A3I29_01950"/>